<dbReference type="OrthoDB" id="6355886at2759"/>
<evidence type="ECO:0000256" key="1">
    <source>
        <dbReference type="ARBA" id="ARBA00004323"/>
    </source>
</evidence>
<evidence type="ECO:0000256" key="5">
    <source>
        <dbReference type="ARBA" id="ARBA00022692"/>
    </source>
</evidence>
<evidence type="ECO:0000256" key="2">
    <source>
        <dbReference type="ARBA" id="ARBA00008661"/>
    </source>
</evidence>
<evidence type="ECO:0000313" key="13">
    <source>
        <dbReference type="EMBL" id="KAH9369886.1"/>
    </source>
</evidence>
<dbReference type="EMBL" id="JABSTR010000005">
    <property type="protein sequence ID" value="KAH9369886.1"/>
    <property type="molecule type" value="Genomic_DNA"/>
</dbReference>
<sequence>MLTAAAWLLGSVLWVDLPHSHPYAANVRNAQPSAAAVVNDPNKSSSKRKQSGAAHERPVPVAASARSLEARAKTGAAIAGVAPPRNGSAASNGRVDPQWLLRKFPFPLDPPDTLDPNADGRTVRHLCGAGNVEHVIFVHTDPTHRRERNLFRATVGHPRVASLLKWSVLFLVGLRPGFNVTDEAAKFGDVVQLPFFDHYRNLSLKFLNGMRWVMLNCPAARSVVKVDDDVFLHPEVLSAYLRTQLRPGDRRLHCAAYRGNAVIRNPHSRHYLSVHDYPAKHFPTHCRGLLVIIPAPVMWDLYVAAFRLPVHAIDDAYVTGDLAKAASLGHRDITRMLWAEDDKLLEVLRGEYMCAFFTGRSKLAVRANLWKTLSHIKKRRDLDEAMQSTLVNFR</sequence>
<dbReference type="GO" id="GO:0000139">
    <property type="term" value="C:Golgi membrane"/>
    <property type="evidence" value="ECO:0007669"/>
    <property type="project" value="UniProtKB-SubCell"/>
</dbReference>
<comment type="subcellular location">
    <subcellularLocation>
        <location evidence="1 10">Golgi apparatus membrane</location>
        <topology evidence="1 10">Single-pass type II membrane protein</topology>
    </subcellularLocation>
</comment>
<evidence type="ECO:0000256" key="8">
    <source>
        <dbReference type="ARBA" id="ARBA00023034"/>
    </source>
</evidence>
<dbReference type="GO" id="GO:0016758">
    <property type="term" value="F:hexosyltransferase activity"/>
    <property type="evidence" value="ECO:0007669"/>
    <property type="project" value="InterPro"/>
</dbReference>
<evidence type="ECO:0000256" key="12">
    <source>
        <dbReference type="SAM" id="SignalP"/>
    </source>
</evidence>
<keyword evidence="14" id="KW-1185">Reference proteome</keyword>
<dbReference type="EC" id="2.4.1.-" evidence="10"/>
<keyword evidence="8 10" id="KW-0333">Golgi apparatus</keyword>
<name>A0A9J6FUN8_HAELO</name>
<keyword evidence="5" id="KW-0812">Transmembrane</keyword>
<evidence type="ECO:0000313" key="14">
    <source>
        <dbReference type="Proteomes" id="UP000821853"/>
    </source>
</evidence>
<dbReference type="OMA" id="HRDITRM"/>
<evidence type="ECO:0000256" key="9">
    <source>
        <dbReference type="ARBA" id="ARBA00023136"/>
    </source>
</evidence>
<feature type="chain" id="PRO_5039914832" description="Hexosyltransferase" evidence="12">
    <location>
        <begin position="21"/>
        <end position="394"/>
    </location>
</feature>
<evidence type="ECO:0000256" key="6">
    <source>
        <dbReference type="ARBA" id="ARBA00022968"/>
    </source>
</evidence>
<feature type="signal peptide" evidence="12">
    <location>
        <begin position="1"/>
        <end position="20"/>
    </location>
</feature>
<feature type="region of interest" description="Disordered" evidence="11">
    <location>
        <begin position="33"/>
        <end position="62"/>
    </location>
</feature>
<keyword evidence="6" id="KW-0735">Signal-anchor</keyword>
<protein>
    <recommendedName>
        <fullName evidence="10">Hexosyltransferase</fullName>
        <ecNumber evidence="10">2.4.1.-</ecNumber>
    </recommendedName>
</protein>
<evidence type="ECO:0000256" key="7">
    <source>
        <dbReference type="ARBA" id="ARBA00022989"/>
    </source>
</evidence>
<evidence type="ECO:0000256" key="11">
    <source>
        <dbReference type="SAM" id="MobiDB-lite"/>
    </source>
</evidence>
<evidence type="ECO:0000256" key="10">
    <source>
        <dbReference type="RuleBase" id="RU363063"/>
    </source>
</evidence>
<keyword evidence="12" id="KW-0732">Signal</keyword>
<proteinExistence type="inferred from homology"/>
<dbReference type="PANTHER" id="PTHR11214">
    <property type="entry name" value="BETA-1,3-N-ACETYLGLUCOSAMINYLTRANSFERASE"/>
    <property type="match status" value="1"/>
</dbReference>
<comment type="caution">
    <text evidence="13">The sequence shown here is derived from an EMBL/GenBank/DDBJ whole genome shotgun (WGS) entry which is preliminary data.</text>
</comment>
<organism evidence="13 14">
    <name type="scientific">Haemaphysalis longicornis</name>
    <name type="common">Bush tick</name>
    <dbReference type="NCBI Taxonomy" id="44386"/>
    <lineage>
        <taxon>Eukaryota</taxon>
        <taxon>Metazoa</taxon>
        <taxon>Ecdysozoa</taxon>
        <taxon>Arthropoda</taxon>
        <taxon>Chelicerata</taxon>
        <taxon>Arachnida</taxon>
        <taxon>Acari</taxon>
        <taxon>Parasitiformes</taxon>
        <taxon>Ixodida</taxon>
        <taxon>Ixodoidea</taxon>
        <taxon>Ixodidae</taxon>
        <taxon>Haemaphysalinae</taxon>
        <taxon>Haemaphysalis</taxon>
    </lineage>
</organism>
<dbReference type="Pfam" id="PF01762">
    <property type="entry name" value="Galactosyl_T"/>
    <property type="match status" value="1"/>
</dbReference>
<evidence type="ECO:0000256" key="4">
    <source>
        <dbReference type="ARBA" id="ARBA00022679"/>
    </source>
</evidence>
<dbReference type="AlphaFoldDB" id="A0A9J6FUN8"/>
<dbReference type="Proteomes" id="UP000821853">
    <property type="component" value="Chromosome 3"/>
</dbReference>
<keyword evidence="9" id="KW-0472">Membrane</keyword>
<gene>
    <name evidence="13" type="ORF">HPB48_013891</name>
</gene>
<dbReference type="VEuPathDB" id="VectorBase:HLOH_056697"/>
<keyword evidence="7" id="KW-1133">Transmembrane helix</keyword>
<evidence type="ECO:0000256" key="3">
    <source>
        <dbReference type="ARBA" id="ARBA00022676"/>
    </source>
</evidence>
<keyword evidence="4" id="KW-0808">Transferase</keyword>
<keyword evidence="3 10" id="KW-0328">Glycosyltransferase</keyword>
<dbReference type="GO" id="GO:0006493">
    <property type="term" value="P:protein O-linked glycosylation"/>
    <property type="evidence" value="ECO:0007669"/>
    <property type="project" value="TreeGrafter"/>
</dbReference>
<comment type="similarity">
    <text evidence="2 10">Belongs to the glycosyltransferase 31 family.</text>
</comment>
<dbReference type="InterPro" id="IPR002659">
    <property type="entry name" value="Glyco_trans_31"/>
</dbReference>
<accession>A0A9J6FUN8</accession>
<reference evidence="13 14" key="1">
    <citation type="journal article" date="2020" name="Cell">
        <title>Large-Scale Comparative Analyses of Tick Genomes Elucidate Their Genetic Diversity and Vector Capacities.</title>
        <authorList>
            <consortium name="Tick Genome and Microbiome Consortium (TIGMIC)"/>
            <person name="Jia N."/>
            <person name="Wang J."/>
            <person name="Shi W."/>
            <person name="Du L."/>
            <person name="Sun Y."/>
            <person name="Zhan W."/>
            <person name="Jiang J.F."/>
            <person name="Wang Q."/>
            <person name="Zhang B."/>
            <person name="Ji P."/>
            <person name="Bell-Sakyi L."/>
            <person name="Cui X.M."/>
            <person name="Yuan T.T."/>
            <person name="Jiang B.G."/>
            <person name="Yang W.F."/>
            <person name="Lam T.T."/>
            <person name="Chang Q.C."/>
            <person name="Ding S.J."/>
            <person name="Wang X.J."/>
            <person name="Zhu J.G."/>
            <person name="Ruan X.D."/>
            <person name="Zhao L."/>
            <person name="Wei J.T."/>
            <person name="Ye R.Z."/>
            <person name="Que T.C."/>
            <person name="Du C.H."/>
            <person name="Zhou Y.H."/>
            <person name="Cheng J.X."/>
            <person name="Dai P.F."/>
            <person name="Guo W.B."/>
            <person name="Han X.H."/>
            <person name="Huang E.J."/>
            <person name="Li L.F."/>
            <person name="Wei W."/>
            <person name="Gao Y.C."/>
            <person name="Liu J.Z."/>
            <person name="Shao H.Z."/>
            <person name="Wang X."/>
            <person name="Wang C.C."/>
            <person name="Yang T.C."/>
            <person name="Huo Q.B."/>
            <person name="Li W."/>
            <person name="Chen H.Y."/>
            <person name="Chen S.E."/>
            <person name="Zhou L.G."/>
            <person name="Ni X.B."/>
            <person name="Tian J.H."/>
            <person name="Sheng Y."/>
            <person name="Liu T."/>
            <person name="Pan Y.S."/>
            <person name="Xia L.Y."/>
            <person name="Li J."/>
            <person name="Zhao F."/>
            <person name="Cao W.C."/>
        </authorList>
    </citation>
    <scope>NUCLEOTIDE SEQUENCE [LARGE SCALE GENOMIC DNA]</scope>
    <source>
        <strain evidence="13">HaeL-2018</strain>
    </source>
</reference>
<dbReference type="PANTHER" id="PTHR11214:SF376">
    <property type="entry name" value="HEXOSYLTRANSFERASE"/>
    <property type="match status" value="1"/>
</dbReference>